<keyword evidence="12" id="KW-1185">Reference proteome</keyword>
<feature type="transmembrane region" description="Helical" evidence="10">
    <location>
        <begin position="368"/>
        <end position="388"/>
    </location>
</feature>
<evidence type="ECO:0000256" key="6">
    <source>
        <dbReference type="ARBA" id="ARBA00022692"/>
    </source>
</evidence>
<evidence type="ECO:0000313" key="12">
    <source>
        <dbReference type="Proteomes" id="UP000326837"/>
    </source>
</evidence>
<dbReference type="NCBIfam" id="NF000282">
    <property type="entry name" value="RND_permease_1"/>
    <property type="match status" value="1"/>
</dbReference>
<dbReference type="GO" id="GO:0042910">
    <property type="term" value="F:xenobiotic transmembrane transporter activity"/>
    <property type="evidence" value="ECO:0007669"/>
    <property type="project" value="TreeGrafter"/>
</dbReference>
<name>A0A5K7XBI2_9BACT</name>
<dbReference type="Gene3D" id="3.30.70.1440">
    <property type="entry name" value="Multidrug efflux transporter AcrB pore domain"/>
    <property type="match status" value="1"/>
</dbReference>
<dbReference type="EMBL" id="AP021861">
    <property type="protein sequence ID" value="BBO33302.1"/>
    <property type="molecule type" value="Genomic_DNA"/>
</dbReference>
<dbReference type="SUPFAM" id="SSF82714">
    <property type="entry name" value="Multidrug efflux transporter AcrB TolC docking domain, DN and DC subdomains"/>
    <property type="match status" value="2"/>
</dbReference>
<keyword evidence="3" id="KW-0813">Transport</keyword>
<dbReference type="FunFam" id="3.30.70.1430:FF:000001">
    <property type="entry name" value="Efflux pump membrane transporter"/>
    <property type="match status" value="1"/>
</dbReference>
<feature type="transmembrane region" description="Helical" evidence="10">
    <location>
        <begin position="342"/>
        <end position="361"/>
    </location>
</feature>
<dbReference type="GO" id="GO:0009636">
    <property type="term" value="P:response to toxic substance"/>
    <property type="evidence" value="ECO:0007669"/>
    <property type="project" value="UniProtKB-ARBA"/>
</dbReference>
<feature type="transmembrane region" description="Helical" evidence="10">
    <location>
        <begin position="471"/>
        <end position="489"/>
    </location>
</feature>
<dbReference type="Proteomes" id="UP000326837">
    <property type="component" value="Chromosome"/>
</dbReference>
<feature type="transmembrane region" description="Helical" evidence="10">
    <location>
        <begin position="899"/>
        <end position="923"/>
    </location>
</feature>
<feature type="transmembrane region" description="Helical" evidence="10">
    <location>
        <begin position="929"/>
        <end position="953"/>
    </location>
</feature>
<dbReference type="KEGG" id="lpav:PLANPX_2914"/>
<dbReference type="Gene3D" id="1.20.1640.10">
    <property type="entry name" value="Multidrug efflux transporter AcrB transmembrane domain"/>
    <property type="match status" value="2"/>
</dbReference>
<evidence type="ECO:0000256" key="1">
    <source>
        <dbReference type="ARBA" id="ARBA00004429"/>
    </source>
</evidence>
<evidence type="ECO:0000256" key="10">
    <source>
        <dbReference type="SAM" id="Phobius"/>
    </source>
</evidence>
<evidence type="ECO:0000256" key="4">
    <source>
        <dbReference type="ARBA" id="ARBA00022475"/>
    </source>
</evidence>
<dbReference type="PANTHER" id="PTHR32063">
    <property type="match status" value="1"/>
</dbReference>
<evidence type="ECO:0000313" key="11">
    <source>
        <dbReference type="EMBL" id="BBO33302.1"/>
    </source>
</evidence>
<keyword evidence="8 10" id="KW-0472">Membrane</keyword>
<feature type="transmembrane region" description="Helical" evidence="10">
    <location>
        <begin position="12"/>
        <end position="33"/>
    </location>
</feature>
<dbReference type="PANTHER" id="PTHR32063:SF11">
    <property type="entry name" value="CATION OR DRUG EFFLUX SYSTEM PROTEIN"/>
    <property type="match status" value="1"/>
</dbReference>
<keyword evidence="5" id="KW-0997">Cell inner membrane</keyword>
<sequence>MLSRFFIDRPIFANVIAIVTMIMGGIAVFGLPIEQYPDVTPPTVMVNAVYPGANAQVVSDTVASPIEQSVNGVENMLYMSSVCSSDGTYALTVTFEIGTDLDQAQVLVQNLVAVAQPLTPEEVRRQGIVTKKQSTAIVIVVSLTSENDRYSSLFLSNYANLRMKDELSRVSGVGGVTIFGGNNYSMRVWLDPEKLKARNLTTQDVYASIQEQNVQVAAGQVGQPPSPNELDFQYIVSALGRLSTPEQFEDIVIKVSQDGRVTYLKDVARVELGAQSYDQYSEKGGVPSASMGIYQLPGANALSVAEGVRESVAKMKESFPEGMKVDFPLDTTAFVEASIESVYHTIIEAGVLVLVVILVFLQDWRAVLVPATTVPVTIIGAFAAMYVMGFSVNMLTLFGLVLAIGIVVDDAIVIVEAAAHHIENGLPPREATIRAMEQVLGPIIGITLVLMAVFLPTAFLGGITGQLYRQFALTIAATALISAINAVTLKPAQCATYLRKPAEKKNWFYRGFNYIYDKFERVYVAIVRILLRFRWVTMLAFIGLVAGTAYWYQQVPTGFLPIEDQGYIIASIQLPDASSQARTKEVTDKVNEILAKEPGIMTWFNIGGMSLMDGSAASNAATVFMRFEDWDKRQDPKLSLGGILTSLTGIPAKGIPGKFTHIREAQIFAFPPPAIRGLGFRSGFQMQVEDRTGVGLGELGAATARIVEAANGQSKLAGVNSSFRPGVPQLYVDIDRVKVKTLDLPLSSVFGALQTYLGSAYVNDFNKFGRTFQVRVQAEENFRLDPRDIERLEVRNMRGQMIPLGSVVKVTRSYGPQIIQRYNLYPTAAVRGEPAPGVSSGEALSLMEQIAKAELPDSMGYDWTGESFQEKRISGQAVWVFAFAVLLVYLVLAAQYESWILPAAVILVVPLGLLGSVAAVSFRGMDNNIYTQIGIVLIIALASKNAILIVEFARDLRKEGRSIYDAAVEAARLRFRPILMTSFAFILGVAPLVWATGAGAAGQQALGTAVFGGMITSTVLAVFFTPVFFLMLQGVSEWWKPMVAAEPAIHKFAGDDDDDHHHPRRKPLQTAGTH</sequence>
<feature type="transmembrane region" description="Helical" evidence="10">
    <location>
        <begin position="439"/>
        <end position="459"/>
    </location>
</feature>
<proteinExistence type="inferred from homology"/>
<organism evidence="11 12">
    <name type="scientific">Lacipirellula parvula</name>
    <dbReference type="NCBI Taxonomy" id="2650471"/>
    <lineage>
        <taxon>Bacteria</taxon>
        <taxon>Pseudomonadati</taxon>
        <taxon>Planctomycetota</taxon>
        <taxon>Planctomycetia</taxon>
        <taxon>Pirellulales</taxon>
        <taxon>Lacipirellulaceae</taxon>
        <taxon>Lacipirellula</taxon>
    </lineage>
</organism>
<feature type="transmembrane region" description="Helical" evidence="10">
    <location>
        <begin position="533"/>
        <end position="552"/>
    </location>
</feature>
<feature type="transmembrane region" description="Helical" evidence="10">
    <location>
        <begin position="394"/>
        <end position="418"/>
    </location>
</feature>
<evidence type="ECO:0000256" key="3">
    <source>
        <dbReference type="ARBA" id="ARBA00022448"/>
    </source>
</evidence>
<feature type="transmembrane region" description="Helical" evidence="10">
    <location>
        <begin position="873"/>
        <end position="892"/>
    </location>
</feature>
<reference evidence="12" key="1">
    <citation type="submission" date="2019-10" db="EMBL/GenBank/DDBJ databases">
        <title>Lacipirellula parvula gen. nov., sp. nov., representing a lineage of planctomycetes widespread in freshwater anoxic habitats, and description of the family Lacipirellulaceae.</title>
        <authorList>
            <person name="Dedysh S.N."/>
            <person name="Kulichevskaya I.S."/>
            <person name="Beletsky A.V."/>
            <person name="Rakitin A.L."/>
            <person name="Mardanov A.V."/>
            <person name="Ivanova A.A."/>
            <person name="Saltykova V.X."/>
            <person name="Rijpstra W.I.C."/>
            <person name="Sinninghe Damste J.S."/>
            <person name="Ravin N.V."/>
        </authorList>
    </citation>
    <scope>NUCLEOTIDE SEQUENCE [LARGE SCALE GENOMIC DNA]</scope>
    <source>
        <strain evidence="12">PX69</strain>
    </source>
</reference>
<evidence type="ECO:0000256" key="8">
    <source>
        <dbReference type="ARBA" id="ARBA00023136"/>
    </source>
</evidence>
<keyword evidence="7 10" id="KW-1133">Transmembrane helix</keyword>
<dbReference type="InterPro" id="IPR001036">
    <property type="entry name" value="Acrflvin-R"/>
</dbReference>
<comment type="similarity">
    <text evidence="2">Belongs to the resistance-nodulation-cell division (RND) (TC 2.A.6) family.</text>
</comment>
<comment type="subcellular location">
    <subcellularLocation>
        <location evidence="1">Cell inner membrane</location>
        <topology evidence="1">Multi-pass membrane protein</topology>
    </subcellularLocation>
</comment>
<dbReference type="InterPro" id="IPR027463">
    <property type="entry name" value="AcrB_DN_DC_subdom"/>
</dbReference>
<dbReference type="NCBIfam" id="TIGR00915">
    <property type="entry name" value="2A0602"/>
    <property type="match status" value="1"/>
</dbReference>
<dbReference type="SUPFAM" id="SSF82693">
    <property type="entry name" value="Multidrug efflux transporter AcrB pore domain, PN1, PN2, PC1 and PC2 subdomains"/>
    <property type="match status" value="3"/>
</dbReference>
<dbReference type="AlphaFoldDB" id="A0A5K7XBI2"/>
<dbReference type="SUPFAM" id="SSF82866">
    <property type="entry name" value="Multidrug efflux transporter AcrB transmembrane domain"/>
    <property type="match status" value="2"/>
</dbReference>
<keyword evidence="4" id="KW-1003">Cell membrane</keyword>
<evidence type="ECO:0000256" key="9">
    <source>
        <dbReference type="SAM" id="MobiDB-lite"/>
    </source>
</evidence>
<dbReference type="PRINTS" id="PR00702">
    <property type="entry name" value="ACRIFLAVINRP"/>
</dbReference>
<gene>
    <name evidence="11" type="ORF">PLANPX_2914</name>
</gene>
<accession>A0A5K7XBI2</accession>
<dbReference type="GO" id="GO:0015562">
    <property type="term" value="F:efflux transmembrane transporter activity"/>
    <property type="evidence" value="ECO:0007669"/>
    <property type="project" value="InterPro"/>
</dbReference>
<dbReference type="Gene3D" id="3.30.70.1430">
    <property type="entry name" value="Multidrug efflux transporter AcrB pore domain"/>
    <property type="match status" value="2"/>
</dbReference>
<dbReference type="Gene3D" id="3.30.2090.10">
    <property type="entry name" value="Multidrug efflux transporter AcrB TolC docking domain, DN and DC subdomains"/>
    <property type="match status" value="2"/>
</dbReference>
<dbReference type="InterPro" id="IPR004764">
    <property type="entry name" value="MdtF-like"/>
</dbReference>
<feature type="transmembrane region" description="Helical" evidence="10">
    <location>
        <begin position="1009"/>
        <end position="1032"/>
    </location>
</feature>
<dbReference type="GO" id="GO:0005886">
    <property type="term" value="C:plasma membrane"/>
    <property type="evidence" value="ECO:0007669"/>
    <property type="project" value="UniProtKB-SubCell"/>
</dbReference>
<dbReference type="Pfam" id="PF00873">
    <property type="entry name" value="ACR_tran"/>
    <property type="match status" value="1"/>
</dbReference>
<dbReference type="FunFam" id="1.20.1640.10:FF:000001">
    <property type="entry name" value="Efflux pump membrane transporter"/>
    <property type="match status" value="1"/>
</dbReference>
<evidence type="ECO:0000256" key="2">
    <source>
        <dbReference type="ARBA" id="ARBA00010942"/>
    </source>
</evidence>
<evidence type="ECO:0000256" key="5">
    <source>
        <dbReference type="ARBA" id="ARBA00022519"/>
    </source>
</evidence>
<dbReference type="Gene3D" id="3.30.70.1320">
    <property type="entry name" value="Multidrug efflux transporter AcrB pore domain like"/>
    <property type="match status" value="1"/>
</dbReference>
<evidence type="ECO:0000256" key="7">
    <source>
        <dbReference type="ARBA" id="ARBA00022989"/>
    </source>
</evidence>
<keyword evidence="6 10" id="KW-0812">Transmembrane</keyword>
<dbReference type="RefSeq" id="WP_152099110.1">
    <property type="nucleotide sequence ID" value="NZ_AP021861.1"/>
</dbReference>
<feature type="transmembrane region" description="Helical" evidence="10">
    <location>
        <begin position="978"/>
        <end position="997"/>
    </location>
</feature>
<feature type="region of interest" description="Disordered" evidence="9">
    <location>
        <begin position="1054"/>
        <end position="1074"/>
    </location>
</feature>
<protein>
    <submittedName>
        <fullName evidence="11">Transporter</fullName>
    </submittedName>
</protein>